<evidence type="ECO:0000256" key="1">
    <source>
        <dbReference type="SAM" id="MobiDB-lite"/>
    </source>
</evidence>
<dbReference type="AlphaFoldDB" id="A0A9W7AH15"/>
<feature type="region of interest" description="Disordered" evidence="1">
    <location>
        <begin position="1"/>
        <end position="83"/>
    </location>
</feature>
<feature type="compositionally biased region" description="Polar residues" evidence="1">
    <location>
        <begin position="191"/>
        <end position="209"/>
    </location>
</feature>
<accession>A0A9W7AH15</accession>
<organism evidence="2 3">
    <name type="scientific">Triparma laevis f. longispina</name>
    <dbReference type="NCBI Taxonomy" id="1714387"/>
    <lineage>
        <taxon>Eukaryota</taxon>
        <taxon>Sar</taxon>
        <taxon>Stramenopiles</taxon>
        <taxon>Ochrophyta</taxon>
        <taxon>Bolidophyceae</taxon>
        <taxon>Parmales</taxon>
        <taxon>Triparmaceae</taxon>
        <taxon>Triparma</taxon>
    </lineage>
</organism>
<evidence type="ECO:0000313" key="2">
    <source>
        <dbReference type="EMBL" id="GMH72117.1"/>
    </source>
</evidence>
<evidence type="ECO:0000313" key="3">
    <source>
        <dbReference type="Proteomes" id="UP001165122"/>
    </source>
</evidence>
<feature type="compositionally biased region" description="Polar residues" evidence="1">
    <location>
        <begin position="407"/>
        <end position="420"/>
    </location>
</feature>
<proteinExistence type="predicted"/>
<feature type="compositionally biased region" description="Polar residues" evidence="1">
    <location>
        <begin position="146"/>
        <end position="156"/>
    </location>
</feature>
<feature type="compositionally biased region" description="Low complexity" evidence="1">
    <location>
        <begin position="336"/>
        <end position="352"/>
    </location>
</feature>
<reference evidence="3" key="1">
    <citation type="journal article" date="2023" name="Commun. Biol.">
        <title>Genome analysis of Parmales, the sister group of diatoms, reveals the evolutionary specialization of diatoms from phago-mixotrophs to photoautotrophs.</title>
        <authorList>
            <person name="Ban H."/>
            <person name="Sato S."/>
            <person name="Yoshikawa S."/>
            <person name="Yamada K."/>
            <person name="Nakamura Y."/>
            <person name="Ichinomiya M."/>
            <person name="Sato N."/>
            <person name="Blanc-Mathieu R."/>
            <person name="Endo H."/>
            <person name="Kuwata A."/>
            <person name="Ogata H."/>
        </authorList>
    </citation>
    <scope>NUCLEOTIDE SEQUENCE [LARGE SCALE GENOMIC DNA]</scope>
    <source>
        <strain evidence="3">NIES 3700</strain>
    </source>
</reference>
<protein>
    <submittedName>
        <fullName evidence="2">Uncharacterized protein</fullName>
    </submittedName>
</protein>
<dbReference type="Proteomes" id="UP001165122">
    <property type="component" value="Unassembled WGS sequence"/>
</dbReference>
<sequence>MASTRKVRASKNRKQHSSVSGDDAHSVMTDDSPFSLSANPSKQNINNAVTQKKKKKKNQSNRNKQVPLVPTTAASDLPAENDNIKLSNSTMKFLHQSAALVGDAMGKDKNALMAKTISQPLPAKKKKKAMAMAKKVKSEVEENDSIAASGSVSFKNDGTEEEEEEQQQNNNTCFPAAGGGLNVVRERKSPSKPNSRMQSRGMISTSGSIRSAKKSTRPRTVGPSTVATVRSEAESLGAKLLGPLNLDGERKKAPLPVSLEEGEWENELARNILSLYSNQVVEELKAKKEAEVEAGKRKTRKLRRVKELKAKGKSDQEIEEIIRSERFSRKTRKSGMMKTAGSSGSGMTSAAMDVLGQLTSQEGYELPDEMKQSSFEESGAGGESRTQSRKSKFSRSSTRGTRVSMDSKGSTTVGSPNNSPQKDKIAADKAVVAPVRPKPIWFGGTGAIQAEWGALEEFAKSKMLRRTSRR</sequence>
<gene>
    <name evidence="2" type="ORF">TrLO_g6978</name>
</gene>
<feature type="region of interest" description="Disordered" evidence="1">
    <location>
        <begin position="308"/>
        <end position="429"/>
    </location>
</feature>
<comment type="caution">
    <text evidence="2">The sequence shown here is derived from an EMBL/GenBank/DDBJ whole genome shotgun (WGS) entry which is preliminary data.</text>
</comment>
<dbReference type="EMBL" id="BRXW01000647">
    <property type="protein sequence ID" value="GMH72117.1"/>
    <property type="molecule type" value="Genomic_DNA"/>
</dbReference>
<feature type="compositionally biased region" description="Basic residues" evidence="1">
    <location>
        <begin position="1"/>
        <end position="16"/>
    </location>
</feature>
<feature type="compositionally biased region" description="Basic and acidic residues" evidence="1">
    <location>
        <begin position="308"/>
        <end position="328"/>
    </location>
</feature>
<feature type="compositionally biased region" description="Polar residues" evidence="1">
    <location>
        <begin position="32"/>
        <end position="50"/>
    </location>
</feature>
<keyword evidence="3" id="KW-1185">Reference proteome</keyword>
<name>A0A9W7AH15_9STRA</name>
<feature type="region of interest" description="Disordered" evidence="1">
    <location>
        <begin position="116"/>
        <end position="227"/>
    </location>
</feature>